<dbReference type="AlphaFoldDB" id="F7X200"/>
<reference evidence="2 3" key="1">
    <citation type="journal article" date="2011" name="J. Biotechnol.">
        <title>The complete genome sequence of the dominant Sinorhizobium meliloti field isolate SM11 extends the S. meliloti pan-genome.</title>
        <authorList>
            <person name="Schneiker-Bekel S."/>
            <person name="Wibberg D."/>
            <person name="Bekel T."/>
            <person name="Blom J."/>
            <person name="Linke B."/>
            <person name="Neuweger H."/>
            <person name="Stiens M."/>
            <person name="Vorholter F.J."/>
            <person name="Weidner S."/>
            <person name="Goesmann A."/>
            <person name="Puhler A."/>
            <person name="Schluter A."/>
        </authorList>
    </citation>
    <scope>NUCLEOTIDE SEQUENCE [LARGE SCALE GENOMIC DNA]</scope>
    <source>
        <strain evidence="2 3">SM11</strain>
    </source>
</reference>
<accession>F7X200</accession>
<evidence type="ECO:0000256" key="1">
    <source>
        <dbReference type="SAM" id="Phobius"/>
    </source>
</evidence>
<organism evidence="2 3">
    <name type="scientific">Sinorhizobium meliloti (strain SM11)</name>
    <dbReference type="NCBI Taxonomy" id="707241"/>
    <lineage>
        <taxon>Bacteria</taxon>
        <taxon>Pseudomonadati</taxon>
        <taxon>Pseudomonadota</taxon>
        <taxon>Alphaproteobacteria</taxon>
        <taxon>Hyphomicrobiales</taxon>
        <taxon>Rhizobiaceae</taxon>
        <taxon>Sinorhizobium/Ensifer group</taxon>
        <taxon>Sinorhizobium</taxon>
    </lineage>
</organism>
<dbReference type="EMBL" id="CP001830">
    <property type="protein sequence ID" value="AEH78164.1"/>
    <property type="molecule type" value="Genomic_DNA"/>
</dbReference>
<keyword evidence="1" id="KW-0812">Transmembrane</keyword>
<keyword evidence="1" id="KW-0472">Membrane</keyword>
<dbReference type="RefSeq" id="WP_014529172.1">
    <property type="nucleotide sequence ID" value="NC_017325.1"/>
</dbReference>
<proteinExistence type="predicted"/>
<evidence type="ECO:0000313" key="3">
    <source>
        <dbReference type="Proteomes" id="UP000009045"/>
    </source>
</evidence>
<dbReference type="PATRIC" id="fig|707241.3.peg.929"/>
<protein>
    <submittedName>
        <fullName evidence="2">Uncharacterized protein</fullName>
    </submittedName>
</protein>
<gene>
    <name evidence="2" type="ordered locus">SM11_chr0887</name>
</gene>
<evidence type="ECO:0000313" key="2">
    <source>
        <dbReference type="EMBL" id="AEH78164.1"/>
    </source>
</evidence>
<feature type="transmembrane region" description="Helical" evidence="1">
    <location>
        <begin position="124"/>
        <end position="149"/>
    </location>
</feature>
<dbReference type="HOGENOM" id="CLU_379870_0_0_5"/>
<dbReference type="Proteomes" id="UP000009045">
    <property type="component" value="Chromosome"/>
</dbReference>
<sequence>MANKLEINVVADTSDAQKGIKDLEKDIEAVGKAAEDTTSVAAKQASLWGDSLAGVKAALPTPADAKGIEAIGDAALVASRSTAIVETRMQRLGRVMSTMGRTLASGFSQAFTGLARAGLAAGRLLGTAIMTGLKLTAIGAIIALGYTIYQQFQKLFDKISGAAAASAKAIRDAFSAGLEVSQLRAFEGLGKALGLSEEAATDMAQAMGELNVTLREGGEPARQLAAIVKTLGGDLAALDPANAQSVANFLSSIQGSYKQLDALQQKAVLEKLFPSASVETLAQIHTALDGATIDVGKLTEEISKYQKQAAATDKWNSTMAASWEKLTTAAGNLWNAWLELTGIGQAFQEATNALPAMVSAMANHVNAAAEVVRNLPQLISKAATEVLAAFKAMFDQLVQAAITGWNAVWDAAVGAVNAGIAKVKSALLAFADWFEERMRAIRAAGSGAAIGGMVPQPQRQSVPMPFAGGGIGLRAAGALYQNPYSGLSGRAAPRAANSNIGTGLTAQMDQILFRWKEYEKQVESAAAATQAASKTITTSMKTASAGTDELVSSATAANDNLSAMSETAVDMNSEFSAWAEDAVMGFVDAAIAGEDFRDVLAGILADLAKMALQKFVMGPLFSGLFPGASATAPAGLNAAAGGGGTIPYGLDTAATGLGGLANIAGRGISPTAGGETINNNIGDINIDMPRGQVTATTEDRKRLGLQIEKAVQAILVKESKPGGILRQVA</sequence>
<dbReference type="KEGG" id="smx:SM11_chr0887"/>
<keyword evidence="1" id="KW-1133">Transmembrane helix</keyword>
<name>F7X200_SINMM</name>